<gene>
    <name evidence="1" type="ORF">ACFPWU_14880</name>
</gene>
<sequence length="162" mass="18319">MQPIDPDAPFRPSDLAAAYEDARRHRQPVYSRPDPSTAWGEHVLDAFAQLQPQVDAGLQWLATDLTTRIAREMSPFASLLETTRAVADLYQDHRAQLDDAEVEYKESLRALLDEALAMHFVPISPFDEPDEIRVPVEISWRQIEEISGVTQGQAKPFPPGLW</sequence>
<protein>
    <submittedName>
        <fullName evidence="1">Uncharacterized protein</fullName>
    </submittedName>
</protein>
<dbReference type="EMBL" id="JBHSQI010000009">
    <property type="protein sequence ID" value="MFC6154949.1"/>
    <property type="molecule type" value="Genomic_DNA"/>
</dbReference>
<dbReference type="Proteomes" id="UP001596098">
    <property type="component" value="Unassembled WGS sequence"/>
</dbReference>
<comment type="caution">
    <text evidence="1">The sequence shown here is derived from an EMBL/GenBank/DDBJ whole genome shotgun (WGS) entry which is preliminary data.</text>
</comment>
<organism evidence="1 2">
    <name type="scientific">Nocardioides yefusunii</name>
    <dbReference type="NCBI Taxonomy" id="2500546"/>
    <lineage>
        <taxon>Bacteria</taxon>
        <taxon>Bacillati</taxon>
        <taxon>Actinomycetota</taxon>
        <taxon>Actinomycetes</taxon>
        <taxon>Propionibacteriales</taxon>
        <taxon>Nocardioidaceae</taxon>
        <taxon>Nocardioides</taxon>
    </lineage>
</organism>
<reference evidence="2" key="1">
    <citation type="journal article" date="2019" name="Int. J. Syst. Evol. Microbiol.">
        <title>The Global Catalogue of Microorganisms (GCM) 10K type strain sequencing project: providing services to taxonomists for standard genome sequencing and annotation.</title>
        <authorList>
            <consortium name="The Broad Institute Genomics Platform"/>
            <consortium name="The Broad Institute Genome Sequencing Center for Infectious Disease"/>
            <person name="Wu L."/>
            <person name="Ma J."/>
        </authorList>
    </citation>
    <scope>NUCLEOTIDE SEQUENCE [LARGE SCALE GENOMIC DNA]</scope>
    <source>
        <strain evidence="2">DFY28</strain>
    </source>
</reference>
<evidence type="ECO:0000313" key="2">
    <source>
        <dbReference type="Proteomes" id="UP001596098"/>
    </source>
</evidence>
<accession>A0ABW1R250</accession>
<dbReference type="RefSeq" id="WP_128221961.1">
    <property type="nucleotide sequence ID" value="NZ_CP034929.1"/>
</dbReference>
<proteinExistence type="predicted"/>
<name>A0ABW1R250_9ACTN</name>
<evidence type="ECO:0000313" key="1">
    <source>
        <dbReference type="EMBL" id="MFC6154949.1"/>
    </source>
</evidence>
<keyword evidence="2" id="KW-1185">Reference proteome</keyword>